<dbReference type="PANTHER" id="PTHR13627">
    <property type="entry name" value="FUKUTIN RELATED PROTEIN"/>
    <property type="match status" value="1"/>
</dbReference>
<keyword evidence="4" id="KW-1185">Reference proteome</keyword>
<dbReference type="GO" id="GO:0009100">
    <property type="term" value="P:glycoprotein metabolic process"/>
    <property type="evidence" value="ECO:0007669"/>
    <property type="project" value="UniProtKB-ARBA"/>
</dbReference>
<accession>A0A2B4R4Q2</accession>
<sequence length="601" mass="68995">MRQRQFFFVVLIIMTLAIITFMSYNLHSTTKRHSPALANDLRRLAVDLSETQRSLVHLPLQFYKVGESIQLVKHLIKSVDGQWVQEDKVSNSPPSKKYVTKREVCPEKYMGKDSAYGFPFYRKGFEGENCTDFVPIDKLVTMVATSPKELSQEELQKLFEGIATYYPRVPVIFMLNKTFNFERLKKPSLNLSFTAFDDLMHGATWSKILKMVTTPYALFAPDIMYFTDDVNLERLVRVLSENRDTIIAGGSHKNQRGEWDNSCRQVQFRNWTAYFADGYYHSFNDCIACDVLLGPFMTKTKQLQDLGIDQKLHFGAFHDLFWRLKLKHPEKVVVSCPDVMFDTYEPEVPDEKYDALVKKWDVKKWVESNGRVRWYGCRRGTHNSKSSCGIPGKGFTVPPCDLENLADIVKFIMRECENTGIHCQLNAGTLLGAVKFKKILPWERDADVYFISDNYTAIQKLRPRFEAAGYTFKDTKGTECCTNGRRTSGIFLIYGNGWKVDFYGRPTLEAEILVANGQQPTKVMLAGQWVTATRNPGLVARNRYGPNMYHHVEHWSIVGNTHGDALYKSGVWNKCPKPGHTGCLNQFQTDGDRQFGDHFMT</sequence>
<dbReference type="InterPro" id="IPR007074">
    <property type="entry name" value="LicD/FKTN/FKRP_NTP_transf"/>
</dbReference>
<dbReference type="Proteomes" id="UP000225706">
    <property type="component" value="Unassembled WGS sequence"/>
</dbReference>
<evidence type="ECO:0000313" key="3">
    <source>
        <dbReference type="EMBL" id="PFX11783.1"/>
    </source>
</evidence>
<name>A0A2B4R4Q2_STYPI</name>
<dbReference type="InterPro" id="IPR052613">
    <property type="entry name" value="LicD_transferase"/>
</dbReference>
<feature type="transmembrane region" description="Helical" evidence="1">
    <location>
        <begin position="7"/>
        <end position="26"/>
    </location>
</feature>
<gene>
    <name evidence="3" type="primary">Fkrp</name>
    <name evidence="3" type="ORF">AWC38_SpisGene24373</name>
</gene>
<evidence type="ECO:0000256" key="1">
    <source>
        <dbReference type="SAM" id="Phobius"/>
    </source>
</evidence>
<dbReference type="PANTHER" id="PTHR13627:SF34">
    <property type="entry name" value="RIBITOL-5-PHOSPHATE TRANSFERASE"/>
    <property type="match status" value="1"/>
</dbReference>
<organism evidence="3 4">
    <name type="scientific">Stylophora pistillata</name>
    <name type="common">Smooth cauliflower coral</name>
    <dbReference type="NCBI Taxonomy" id="50429"/>
    <lineage>
        <taxon>Eukaryota</taxon>
        <taxon>Metazoa</taxon>
        <taxon>Cnidaria</taxon>
        <taxon>Anthozoa</taxon>
        <taxon>Hexacorallia</taxon>
        <taxon>Scleractinia</taxon>
        <taxon>Astrocoeniina</taxon>
        <taxon>Pocilloporidae</taxon>
        <taxon>Stylophora</taxon>
    </lineage>
</organism>
<reference evidence="4" key="1">
    <citation type="journal article" date="2017" name="bioRxiv">
        <title>Comparative analysis of the genomes of Stylophora pistillata and Acropora digitifera provides evidence for extensive differences between species of corals.</title>
        <authorList>
            <person name="Voolstra C.R."/>
            <person name="Li Y."/>
            <person name="Liew Y.J."/>
            <person name="Baumgarten S."/>
            <person name="Zoccola D."/>
            <person name="Flot J.-F."/>
            <person name="Tambutte S."/>
            <person name="Allemand D."/>
            <person name="Aranda M."/>
        </authorList>
    </citation>
    <scope>NUCLEOTIDE SEQUENCE [LARGE SCALE GENOMIC DNA]</scope>
</reference>
<keyword evidence="1" id="KW-0812">Transmembrane</keyword>
<protein>
    <submittedName>
        <fullName evidence="3">Fukutin-related protein</fullName>
    </submittedName>
</protein>
<keyword evidence="1" id="KW-0472">Membrane</keyword>
<feature type="domain" description="LicD/FKTN/FKRP nucleotidyltransferase" evidence="2">
    <location>
        <begin position="416"/>
        <end position="463"/>
    </location>
</feature>
<dbReference type="OrthoDB" id="5978275at2759"/>
<proteinExistence type="predicted"/>
<dbReference type="Pfam" id="PF04991">
    <property type="entry name" value="LicD"/>
    <property type="match status" value="1"/>
</dbReference>
<evidence type="ECO:0000313" key="4">
    <source>
        <dbReference type="Proteomes" id="UP000225706"/>
    </source>
</evidence>
<dbReference type="EMBL" id="LSMT01001893">
    <property type="protein sequence ID" value="PFX11783.1"/>
    <property type="molecule type" value="Genomic_DNA"/>
</dbReference>
<keyword evidence="1" id="KW-1133">Transmembrane helix</keyword>
<comment type="caution">
    <text evidence="3">The sequence shown here is derived from an EMBL/GenBank/DDBJ whole genome shotgun (WGS) entry which is preliminary data.</text>
</comment>
<dbReference type="AlphaFoldDB" id="A0A2B4R4Q2"/>
<evidence type="ECO:0000259" key="2">
    <source>
        <dbReference type="Pfam" id="PF04991"/>
    </source>
</evidence>